<organism evidence="1 2">
    <name type="scientific">Undibacterium amnicola</name>
    <dbReference type="NCBI Taxonomy" id="1834038"/>
    <lineage>
        <taxon>Bacteria</taxon>
        <taxon>Pseudomonadati</taxon>
        <taxon>Pseudomonadota</taxon>
        <taxon>Betaproteobacteria</taxon>
        <taxon>Burkholderiales</taxon>
        <taxon>Oxalobacteraceae</taxon>
        <taxon>Undibacterium</taxon>
    </lineage>
</organism>
<dbReference type="SUPFAM" id="SSF143100">
    <property type="entry name" value="TTHA1013/TTHA0281-like"/>
    <property type="match status" value="1"/>
</dbReference>
<dbReference type="EMBL" id="JACOFU010000002">
    <property type="protein sequence ID" value="MBC3830946.1"/>
    <property type="molecule type" value="Genomic_DNA"/>
</dbReference>
<keyword evidence="2" id="KW-1185">Reference proteome</keyword>
<reference evidence="1 2" key="1">
    <citation type="submission" date="2020-08" db="EMBL/GenBank/DDBJ databases">
        <title>Novel species isolated from subtropical streams in China.</title>
        <authorList>
            <person name="Lu H."/>
        </authorList>
    </citation>
    <scope>NUCLEOTIDE SEQUENCE [LARGE SCALE GENOMIC DNA]</scope>
    <source>
        <strain evidence="1 2">KCTC 52442</strain>
    </source>
</reference>
<dbReference type="SUPFAM" id="SSF47413">
    <property type="entry name" value="lambda repressor-like DNA-binding domains"/>
    <property type="match status" value="1"/>
</dbReference>
<accession>A0ABR6XND6</accession>
<proteinExistence type="predicted"/>
<protein>
    <submittedName>
        <fullName evidence="1">Type II toxin-antitoxin system HicB family antitoxin</fullName>
    </submittedName>
</protein>
<sequence length="138" mass="15315">MQYPALFTRDELGLITVTFRDIPEALTQGRDEIEAKENAQDALITAMEFYFEDRRSVPTPSGRCTGEVLIPLPFSISVKVALLNEMIAQGVSAAELARRLESSPQNVNRIMKLDHATKIDTLDSAFKQLGKSLDFVVA</sequence>
<gene>
    <name evidence="1" type="ORF">H8K33_05460</name>
</gene>
<comment type="caution">
    <text evidence="1">The sequence shown here is derived from an EMBL/GenBank/DDBJ whole genome shotgun (WGS) entry which is preliminary data.</text>
</comment>
<dbReference type="InterPro" id="IPR035069">
    <property type="entry name" value="TTHA1013/TTHA0281-like"/>
</dbReference>
<evidence type="ECO:0000313" key="2">
    <source>
        <dbReference type="Proteomes" id="UP000643610"/>
    </source>
</evidence>
<name>A0ABR6XND6_9BURK</name>
<dbReference type="InterPro" id="IPR010982">
    <property type="entry name" value="Lambda_DNA-bd_dom_sf"/>
</dbReference>
<evidence type="ECO:0000313" key="1">
    <source>
        <dbReference type="EMBL" id="MBC3830946.1"/>
    </source>
</evidence>
<dbReference type="Proteomes" id="UP000643610">
    <property type="component" value="Unassembled WGS sequence"/>
</dbReference>
<dbReference type="Gene3D" id="3.30.160.250">
    <property type="match status" value="1"/>
</dbReference>
<dbReference type="RefSeq" id="WP_186889984.1">
    <property type="nucleotide sequence ID" value="NZ_JACOFU010000002.1"/>
</dbReference>